<dbReference type="Proteomes" id="UP000199643">
    <property type="component" value="Unassembled WGS sequence"/>
</dbReference>
<protein>
    <recommendedName>
        <fullName evidence="3">Lipoprotein</fullName>
    </recommendedName>
</protein>
<evidence type="ECO:0008006" key="3">
    <source>
        <dbReference type="Google" id="ProtNLM"/>
    </source>
</evidence>
<dbReference type="PROSITE" id="PS51257">
    <property type="entry name" value="PROKAR_LIPOPROTEIN"/>
    <property type="match status" value="1"/>
</dbReference>
<dbReference type="EMBL" id="FNCH01000007">
    <property type="protein sequence ID" value="SDG51067.1"/>
    <property type="molecule type" value="Genomic_DNA"/>
</dbReference>
<accession>A0A1G7UU93</accession>
<dbReference type="STRING" id="405671.SAMN05421827_107122"/>
<reference evidence="2" key="1">
    <citation type="submission" date="2016-10" db="EMBL/GenBank/DDBJ databases">
        <authorList>
            <person name="Varghese N."/>
            <person name="Submissions S."/>
        </authorList>
    </citation>
    <scope>NUCLEOTIDE SEQUENCE [LARGE SCALE GENOMIC DNA]</scope>
    <source>
        <strain evidence="2">DSM 17933</strain>
    </source>
</reference>
<evidence type="ECO:0000313" key="1">
    <source>
        <dbReference type="EMBL" id="SDG51067.1"/>
    </source>
</evidence>
<proteinExistence type="predicted"/>
<dbReference type="AlphaFoldDB" id="A0A1G7UU93"/>
<keyword evidence="2" id="KW-1185">Reference proteome</keyword>
<dbReference type="RefSeq" id="WP_090499657.1">
    <property type="nucleotide sequence ID" value="NZ_FNCH01000007.1"/>
</dbReference>
<gene>
    <name evidence="1" type="ORF">SAMN05421827_107122</name>
</gene>
<evidence type="ECO:0000313" key="2">
    <source>
        <dbReference type="Proteomes" id="UP000199643"/>
    </source>
</evidence>
<name>A0A1G7UU93_9SPHI</name>
<sequence length="217" mass="25089">MKHVYLIFASILLLSACNNTPKKAEDKLVSQTKISDSVNIIPPKENDVEVKNWLDDFKNFRETLHLKDLKKLKTYFDFPVSDDGAAIWSLCNLTEAEIQARKSKFKNADLFYEQDLEQYYNRIFNADFVKMLLKIKSDKLYATHYNETTEVTTADHIYKLIAEYNATSKVLSFNLAYANNGTDEEGNRVSEGEYNIIYSFTVIDGKYLKFKRIDIAG</sequence>
<organism evidence="1 2">
    <name type="scientific">Pedobacter terrae</name>
    <dbReference type="NCBI Taxonomy" id="405671"/>
    <lineage>
        <taxon>Bacteria</taxon>
        <taxon>Pseudomonadati</taxon>
        <taxon>Bacteroidota</taxon>
        <taxon>Sphingobacteriia</taxon>
        <taxon>Sphingobacteriales</taxon>
        <taxon>Sphingobacteriaceae</taxon>
        <taxon>Pedobacter</taxon>
    </lineage>
</organism>
<dbReference type="OrthoDB" id="763908at2"/>